<keyword evidence="6" id="KW-0812">Transmembrane</keyword>
<comment type="similarity">
    <text evidence="2">Belongs to the SusD family.</text>
</comment>
<dbReference type="SUPFAM" id="SSF48452">
    <property type="entry name" value="TPR-like"/>
    <property type="match status" value="1"/>
</dbReference>
<evidence type="ECO:0000313" key="9">
    <source>
        <dbReference type="EMBL" id="KAA2243611.1"/>
    </source>
</evidence>
<protein>
    <submittedName>
        <fullName evidence="9">RagB/SusD family nutrient uptake outer membrane protein</fullName>
    </submittedName>
</protein>
<comment type="subcellular location">
    <subcellularLocation>
        <location evidence="1">Cell outer membrane</location>
    </subcellularLocation>
</comment>
<proteinExistence type="inferred from homology"/>
<evidence type="ECO:0000256" key="2">
    <source>
        <dbReference type="ARBA" id="ARBA00006275"/>
    </source>
</evidence>
<keyword evidence="6" id="KW-1133">Transmembrane helix</keyword>
<evidence type="ECO:0000259" key="8">
    <source>
        <dbReference type="Pfam" id="PF14322"/>
    </source>
</evidence>
<accession>A0A5B2VWC1</accession>
<dbReference type="Gene3D" id="1.25.40.390">
    <property type="match status" value="1"/>
</dbReference>
<gene>
    <name evidence="9" type="ORF">F0L74_14100</name>
</gene>
<organism evidence="9 10">
    <name type="scientific">Chitinophaga agrisoli</name>
    <dbReference type="NCBI Taxonomy" id="2607653"/>
    <lineage>
        <taxon>Bacteria</taxon>
        <taxon>Pseudomonadati</taxon>
        <taxon>Bacteroidota</taxon>
        <taxon>Chitinophagia</taxon>
        <taxon>Chitinophagales</taxon>
        <taxon>Chitinophagaceae</taxon>
        <taxon>Chitinophaga</taxon>
    </lineage>
</organism>
<comment type="caution">
    <text evidence="9">The sequence shown here is derived from an EMBL/GenBank/DDBJ whole genome shotgun (WGS) entry which is preliminary data.</text>
</comment>
<dbReference type="InterPro" id="IPR033985">
    <property type="entry name" value="SusD-like_N"/>
</dbReference>
<dbReference type="Pfam" id="PF14322">
    <property type="entry name" value="SusD-like_3"/>
    <property type="match status" value="1"/>
</dbReference>
<dbReference type="Proteomes" id="UP000324611">
    <property type="component" value="Unassembled WGS sequence"/>
</dbReference>
<evidence type="ECO:0000256" key="3">
    <source>
        <dbReference type="ARBA" id="ARBA00022729"/>
    </source>
</evidence>
<feature type="domain" description="SusD-like N-terminal" evidence="8">
    <location>
        <begin position="135"/>
        <end position="282"/>
    </location>
</feature>
<reference evidence="9 10" key="1">
    <citation type="submission" date="2019-09" db="EMBL/GenBank/DDBJ databases">
        <title>Chitinophaga ginsengihumi sp. nov., isolated from soil of ginseng rhizosphere.</title>
        <authorList>
            <person name="Lee J."/>
        </authorList>
    </citation>
    <scope>NUCLEOTIDE SEQUENCE [LARGE SCALE GENOMIC DNA]</scope>
    <source>
        <strain evidence="9 10">BN140078</strain>
    </source>
</reference>
<evidence type="ECO:0000259" key="7">
    <source>
        <dbReference type="Pfam" id="PF07980"/>
    </source>
</evidence>
<sequence>MYKGRTSSRSPVIRIRIRKALAAPVCRHYVIIPPVFRSPYKQKNMQRYYKTASIIHRYFIALCILCIAGITGCKDFVQVDPPITGITKGSAYDDDKSALAVLTGIYSKVISRGGIASGERSIGYYMAQYADELQNWSPQNTSQPFYVNALQNTGLVSAIWNSLYQQTYVCNAAIEGITAAGALSADVKNQTLGEARLMRAFLYLQLVNLFGDVPMPLSTDYNANNTLTRSPQAKVYEQIVQDLQTAQQLLSDDYKNGNGKTTTDKGRPNKQAAAALLARVYLYLKDWQHAAEQADAVLGDSHYALAADPVDAFPPNSQEAIWQMAPISEGAGISLGDPQVYLLTPGAPPDVFRPVSLSTRLLNAFETGDKRFAAWVGVDDVAATGTVPTHTYYYPKKYKLPTGPGEYCMIIRLAEVLLIRAEARAQLNNLTGAKADLDAIRTRAGLGGTTAATKEALLDAILHERQVELFTEWGHRWFDLKRAGKADAIMSVVTPEKGGVWSSNWLLWPIPQSEILLNDHLSQNPGYPN</sequence>
<dbReference type="GO" id="GO:0009279">
    <property type="term" value="C:cell outer membrane"/>
    <property type="evidence" value="ECO:0007669"/>
    <property type="project" value="UniProtKB-SubCell"/>
</dbReference>
<name>A0A5B2VWC1_9BACT</name>
<feature type="domain" description="RagB/SusD" evidence="7">
    <location>
        <begin position="402"/>
        <end position="527"/>
    </location>
</feature>
<keyword evidence="3" id="KW-0732">Signal</keyword>
<evidence type="ECO:0000313" key="10">
    <source>
        <dbReference type="Proteomes" id="UP000324611"/>
    </source>
</evidence>
<dbReference type="InterPro" id="IPR012944">
    <property type="entry name" value="SusD_RagB_dom"/>
</dbReference>
<dbReference type="CDD" id="cd08977">
    <property type="entry name" value="SusD"/>
    <property type="match status" value="1"/>
</dbReference>
<evidence type="ECO:0000256" key="6">
    <source>
        <dbReference type="SAM" id="Phobius"/>
    </source>
</evidence>
<evidence type="ECO:0000256" key="4">
    <source>
        <dbReference type="ARBA" id="ARBA00023136"/>
    </source>
</evidence>
<dbReference type="EMBL" id="VUOC01000002">
    <property type="protein sequence ID" value="KAA2243611.1"/>
    <property type="molecule type" value="Genomic_DNA"/>
</dbReference>
<keyword evidence="10" id="KW-1185">Reference proteome</keyword>
<dbReference type="InterPro" id="IPR011990">
    <property type="entry name" value="TPR-like_helical_dom_sf"/>
</dbReference>
<evidence type="ECO:0000256" key="5">
    <source>
        <dbReference type="ARBA" id="ARBA00023237"/>
    </source>
</evidence>
<reference evidence="9 10" key="2">
    <citation type="submission" date="2019-09" db="EMBL/GenBank/DDBJ databases">
        <authorList>
            <person name="Jin C."/>
        </authorList>
    </citation>
    <scope>NUCLEOTIDE SEQUENCE [LARGE SCALE GENOMIC DNA]</scope>
    <source>
        <strain evidence="9 10">BN140078</strain>
    </source>
</reference>
<dbReference type="Pfam" id="PF07980">
    <property type="entry name" value="SusD_RagB"/>
    <property type="match status" value="1"/>
</dbReference>
<keyword evidence="4 6" id="KW-0472">Membrane</keyword>
<feature type="transmembrane region" description="Helical" evidence="6">
    <location>
        <begin position="54"/>
        <end position="72"/>
    </location>
</feature>
<keyword evidence="5" id="KW-0998">Cell outer membrane</keyword>
<dbReference type="AlphaFoldDB" id="A0A5B2VWC1"/>
<evidence type="ECO:0000256" key="1">
    <source>
        <dbReference type="ARBA" id="ARBA00004442"/>
    </source>
</evidence>